<protein>
    <submittedName>
        <fullName evidence="7">Unnamed protein product</fullName>
    </submittedName>
</protein>
<comment type="caution">
    <text evidence="7">The sequence shown here is derived from an EMBL/GenBank/DDBJ whole genome shotgun (WGS) entry which is preliminary data.</text>
</comment>
<dbReference type="Pfam" id="PF00155">
    <property type="entry name" value="Aminotran_1_2"/>
    <property type="match status" value="1"/>
</dbReference>
<keyword evidence="3" id="KW-0032">Aminotransferase</keyword>
<keyword evidence="4" id="KW-0808">Transferase</keyword>
<dbReference type="GO" id="GO:0009074">
    <property type="term" value="P:aromatic amino acid family catabolic process"/>
    <property type="evidence" value="ECO:0007669"/>
    <property type="project" value="TreeGrafter"/>
</dbReference>
<evidence type="ECO:0000256" key="1">
    <source>
        <dbReference type="ARBA" id="ARBA00001933"/>
    </source>
</evidence>
<dbReference type="SUPFAM" id="SSF53383">
    <property type="entry name" value="PLP-dependent transferases"/>
    <property type="match status" value="1"/>
</dbReference>
<gene>
    <name evidence="7" type="ORF">Cboi02_000140200</name>
</gene>
<evidence type="ECO:0000256" key="2">
    <source>
        <dbReference type="ARBA" id="ARBA00007441"/>
    </source>
</evidence>
<evidence type="ECO:0000256" key="5">
    <source>
        <dbReference type="ARBA" id="ARBA00022898"/>
    </source>
</evidence>
<dbReference type="InterPro" id="IPR015424">
    <property type="entry name" value="PyrdxlP-dep_Trfase"/>
</dbReference>
<evidence type="ECO:0000313" key="8">
    <source>
        <dbReference type="Proteomes" id="UP001165120"/>
    </source>
</evidence>
<dbReference type="InterPro" id="IPR050859">
    <property type="entry name" value="Class-I_PLP-dep_aminotransf"/>
</dbReference>
<dbReference type="PANTHER" id="PTHR42790:SF2">
    <property type="entry name" value="AROMATIC AMINO ACID AMINOTRANSFERASE 2"/>
    <property type="match status" value="1"/>
</dbReference>
<keyword evidence="8" id="KW-1185">Reference proteome</keyword>
<organism evidence="7 8">
    <name type="scientific">Candida boidinii</name>
    <name type="common">Yeast</name>
    <dbReference type="NCBI Taxonomy" id="5477"/>
    <lineage>
        <taxon>Eukaryota</taxon>
        <taxon>Fungi</taxon>
        <taxon>Dikarya</taxon>
        <taxon>Ascomycota</taxon>
        <taxon>Saccharomycotina</taxon>
        <taxon>Pichiomycetes</taxon>
        <taxon>Pichiales</taxon>
        <taxon>Pichiaceae</taxon>
        <taxon>Ogataea</taxon>
        <taxon>Ogataea/Candida clade</taxon>
    </lineage>
</organism>
<dbReference type="PANTHER" id="PTHR42790">
    <property type="entry name" value="AMINOTRANSFERASE"/>
    <property type="match status" value="1"/>
</dbReference>
<proteinExistence type="inferred from homology"/>
<dbReference type="GO" id="GO:0047536">
    <property type="term" value="F:2-aminoadipate transaminase activity"/>
    <property type="evidence" value="ECO:0007669"/>
    <property type="project" value="TreeGrafter"/>
</dbReference>
<name>A0A9W6WGB2_CANBO</name>
<keyword evidence="5" id="KW-0663">Pyridoxal phosphate</keyword>
<dbReference type="GO" id="GO:0008793">
    <property type="term" value="F:aromatic-amino-acid transaminase activity"/>
    <property type="evidence" value="ECO:0007669"/>
    <property type="project" value="TreeGrafter"/>
</dbReference>
<dbReference type="GO" id="GO:0030170">
    <property type="term" value="F:pyridoxal phosphate binding"/>
    <property type="evidence" value="ECO:0007669"/>
    <property type="project" value="InterPro"/>
</dbReference>
<dbReference type="AlphaFoldDB" id="A0A9W6WGB2"/>
<dbReference type="InterPro" id="IPR015421">
    <property type="entry name" value="PyrdxlP-dep_Trfase_major"/>
</dbReference>
<dbReference type="Proteomes" id="UP001165120">
    <property type="component" value="Unassembled WGS sequence"/>
</dbReference>
<comment type="similarity">
    <text evidence="2">Belongs to the class-I pyridoxal-phosphate-dependent aminotransferase family.</text>
</comment>
<evidence type="ECO:0000256" key="3">
    <source>
        <dbReference type="ARBA" id="ARBA00022576"/>
    </source>
</evidence>
<dbReference type="GO" id="GO:0006571">
    <property type="term" value="P:tyrosine biosynthetic process"/>
    <property type="evidence" value="ECO:0007669"/>
    <property type="project" value="TreeGrafter"/>
</dbReference>
<feature type="domain" description="Aminotransferase class I/classII large" evidence="6">
    <location>
        <begin position="98"/>
        <end position="444"/>
    </location>
</feature>
<sequence length="508" mass="57353">MTSDTTEFVHQHLIAKRAAKRYSKHFWKSAILPEGIKPHPDPISLAGGVPHHELFPINSIDVHISKNPFPKGYRDEAPDVIDDITDATTIDTFTIPQVTANDEIIDIKNGLQYQEVGGTPTILKLTKDFVKRVSNPSYDESQWDTILTCGSGNGIMNVFDLLLDEDDTLLVEEFSFTPVLAGVRNIGATPVPIKLTFEQNNLDLDYLSNLLDNWSEFYPNLKKPKLLYTIANGQNPTGLAQDLETKKKVYELACKHDFIILEDDPYGYLFMPPYNDAEESTPIKMLTNDEFIDSIFPSYLKIDTTGRVIRAETFSKVFSPGLRLGFLVAHKSFIKVIENYMTITTRTPSGSSQILVNNTIQHLGGIEGWIQWIIKVRNEYVRRRNALVKGLRETEAFKNDYFKIIDPHCGMFVSAIINFDKLATVEQLFKKYGNYDALLDKLNVKCVINGVGIVLGTKMSFDDESLKHGNFVRLSLAFAPNTETLTEAGRRLGKAVEELFDDLKLELK</sequence>
<dbReference type="Gene3D" id="3.40.640.10">
    <property type="entry name" value="Type I PLP-dependent aspartate aminotransferase-like (Major domain)"/>
    <property type="match status" value="1"/>
</dbReference>
<dbReference type="EMBL" id="BSXN01000328">
    <property type="protein sequence ID" value="GME68108.1"/>
    <property type="molecule type" value="Genomic_DNA"/>
</dbReference>
<comment type="cofactor">
    <cofactor evidence="1">
        <name>pyridoxal 5'-phosphate</name>
        <dbReference type="ChEBI" id="CHEBI:597326"/>
    </cofactor>
</comment>
<reference evidence="7" key="1">
    <citation type="submission" date="2023-04" db="EMBL/GenBank/DDBJ databases">
        <title>Candida boidinii NBRC 10035.</title>
        <authorList>
            <person name="Ichikawa N."/>
            <person name="Sato H."/>
            <person name="Tonouchi N."/>
        </authorList>
    </citation>
    <scope>NUCLEOTIDE SEQUENCE</scope>
    <source>
        <strain evidence="7">NBRC 10035</strain>
    </source>
</reference>
<evidence type="ECO:0000256" key="4">
    <source>
        <dbReference type="ARBA" id="ARBA00022679"/>
    </source>
</evidence>
<dbReference type="InterPro" id="IPR004839">
    <property type="entry name" value="Aminotransferase_I/II_large"/>
</dbReference>
<dbReference type="CDD" id="cd00609">
    <property type="entry name" value="AAT_like"/>
    <property type="match status" value="1"/>
</dbReference>
<accession>A0A9W6WGB2</accession>
<dbReference type="GO" id="GO:0019878">
    <property type="term" value="P:lysine biosynthetic process via aminoadipic acid"/>
    <property type="evidence" value="ECO:0007669"/>
    <property type="project" value="TreeGrafter"/>
</dbReference>
<evidence type="ECO:0000259" key="6">
    <source>
        <dbReference type="Pfam" id="PF00155"/>
    </source>
</evidence>
<evidence type="ECO:0000313" key="7">
    <source>
        <dbReference type="EMBL" id="GME68108.1"/>
    </source>
</evidence>